<dbReference type="GO" id="GO:0007076">
    <property type="term" value="P:mitotic chromosome condensation"/>
    <property type="evidence" value="ECO:0007669"/>
    <property type="project" value="InterPro"/>
</dbReference>
<feature type="region of interest" description="Disordered" evidence="1">
    <location>
        <begin position="86"/>
        <end position="118"/>
    </location>
</feature>
<keyword evidence="3" id="KW-1185">Reference proteome</keyword>
<evidence type="ECO:0000313" key="3">
    <source>
        <dbReference type="Proteomes" id="UP000789570"/>
    </source>
</evidence>
<feature type="compositionally biased region" description="Basic and acidic residues" evidence="1">
    <location>
        <begin position="91"/>
        <end position="118"/>
    </location>
</feature>
<proteinExistence type="predicted"/>
<dbReference type="InterPro" id="IPR022816">
    <property type="entry name" value="Condensin_barren_su2"/>
</dbReference>
<dbReference type="EMBL" id="CAJVPQ010001426">
    <property type="protein sequence ID" value="CAG8552360.1"/>
    <property type="molecule type" value="Genomic_DNA"/>
</dbReference>
<organism evidence="2 3">
    <name type="scientific">Funneliformis caledonium</name>
    <dbReference type="NCBI Taxonomy" id="1117310"/>
    <lineage>
        <taxon>Eukaryota</taxon>
        <taxon>Fungi</taxon>
        <taxon>Fungi incertae sedis</taxon>
        <taxon>Mucoromycota</taxon>
        <taxon>Glomeromycotina</taxon>
        <taxon>Glomeromycetes</taxon>
        <taxon>Glomerales</taxon>
        <taxon>Glomeraceae</taxon>
        <taxon>Funneliformis</taxon>
    </lineage>
</organism>
<protein>
    <submittedName>
        <fullName evidence="2">13626_t:CDS:1</fullName>
    </submittedName>
</protein>
<feature type="non-terminal residue" evidence="2">
    <location>
        <position position="118"/>
    </location>
</feature>
<gene>
    <name evidence="2" type="ORF">FCALED_LOCUS6183</name>
</gene>
<accession>A0A9N9B4N8</accession>
<dbReference type="OrthoDB" id="362021at2759"/>
<dbReference type="AlphaFoldDB" id="A0A9N9B4N8"/>
<dbReference type="GO" id="GO:0000796">
    <property type="term" value="C:condensin complex"/>
    <property type="evidence" value="ECO:0007669"/>
    <property type="project" value="InterPro"/>
</dbReference>
<dbReference type="Proteomes" id="UP000789570">
    <property type="component" value="Unassembled WGS sequence"/>
</dbReference>
<evidence type="ECO:0000256" key="1">
    <source>
        <dbReference type="SAM" id="MobiDB-lite"/>
    </source>
</evidence>
<comment type="caution">
    <text evidence="2">The sequence shown here is derived from an EMBL/GenBank/DDBJ whole genome shotgun (WGS) entry which is preliminary data.</text>
</comment>
<name>A0A9N9B4N8_9GLOM</name>
<dbReference type="Pfam" id="PF05786">
    <property type="entry name" value="Cnd2"/>
    <property type="match status" value="1"/>
</dbReference>
<sequence length="118" mass="13794">MTLLKEGDLNFQKASYWTTRSETTLAKDYSALIGIFDEEDMNPHARFTETDYVMAIVINENELFSYFDSAFLRNWANPEHWKIKITNKNKGTSEIEGEKDRSDSKRQYEAQPKPESDD</sequence>
<reference evidence="2" key="1">
    <citation type="submission" date="2021-06" db="EMBL/GenBank/DDBJ databases">
        <authorList>
            <person name="Kallberg Y."/>
            <person name="Tangrot J."/>
            <person name="Rosling A."/>
        </authorList>
    </citation>
    <scope>NUCLEOTIDE SEQUENCE</scope>
    <source>
        <strain evidence="2">UK204</strain>
    </source>
</reference>
<evidence type="ECO:0000313" key="2">
    <source>
        <dbReference type="EMBL" id="CAG8552360.1"/>
    </source>
</evidence>